<evidence type="ECO:0000256" key="1">
    <source>
        <dbReference type="ARBA" id="ARBA00022670"/>
    </source>
</evidence>
<feature type="signal peptide" evidence="8">
    <location>
        <begin position="1"/>
        <end position="31"/>
    </location>
</feature>
<feature type="chain" id="PRO_5027193331" description="Putative beta-barrel assembly-enhancing protease" evidence="8">
    <location>
        <begin position="32"/>
        <end position="512"/>
    </location>
</feature>
<keyword evidence="2 8" id="KW-0479">Metal-binding</keyword>
<feature type="active site" evidence="8">
    <location>
        <position position="140"/>
    </location>
</feature>
<keyword evidence="6 8" id="KW-0862">Zinc</keyword>
<feature type="binding site" evidence="8">
    <location>
        <position position="205"/>
    </location>
    <ligand>
        <name>Zn(2+)</name>
        <dbReference type="ChEBI" id="CHEBI:29105"/>
        <note>catalytic</note>
    </ligand>
</feature>
<keyword evidence="4 8" id="KW-0574">Periplasm</keyword>
<evidence type="ECO:0000259" key="10">
    <source>
        <dbReference type="Pfam" id="PF01435"/>
    </source>
</evidence>
<evidence type="ECO:0000256" key="9">
    <source>
        <dbReference type="SAM" id="MobiDB-lite"/>
    </source>
</evidence>
<dbReference type="SUPFAM" id="SSF48452">
    <property type="entry name" value="TPR-like"/>
    <property type="match status" value="1"/>
</dbReference>
<keyword evidence="3 8" id="KW-0732">Signal</keyword>
<feature type="binding site" evidence="8">
    <location>
        <position position="143"/>
    </location>
    <ligand>
        <name>Zn(2+)</name>
        <dbReference type="ChEBI" id="CHEBI:29105"/>
        <note>catalytic</note>
    </ligand>
</feature>
<dbReference type="CDD" id="cd07333">
    <property type="entry name" value="M48C_bepA_like"/>
    <property type="match status" value="1"/>
</dbReference>
<evidence type="ECO:0000256" key="8">
    <source>
        <dbReference type="HAMAP-Rule" id="MF_00997"/>
    </source>
</evidence>
<dbReference type="EMBL" id="JAAIJQ010000044">
    <property type="protein sequence ID" value="NEV63207.1"/>
    <property type="molecule type" value="Genomic_DNA"/>
</dbReference>
<keyword evidence="7 8" id="KW-0482">Metalloprotease</keyword>
<evidence type="ECO:0000256" key="7">
    <source>
        <dbReference type="ARBA" id="ARBA00023049"/>
    </source>
</evidence>
<dbReference type="GO" id="GO:0042597">
    <property type="term" value="C:periplasmic space"/>
    <property type="evidence" value="ECO:0007669"/>
    <property type="project" value="UniProtKB-SubCell"/>
</dbReference>
<feature type="active site" description="Proton donor" evidence="8">
    <location>
        <position position="209"/>
    </location>
</feature>
<reference evidence="11 12" key="1">
    <citation type="submission" date="2020-02" db="EMBL/GenBank/DDBJ databases">
        <title>Genome sequences of Thiorhodococcus mannitoliphagus and Thiorhodococcus minor, purple sulfur photosynthetic bacteria in the gammaproteobacterial family, Chromatiaceae.</title>
        <authorList>
            <person name="Aviles F.A."/>
            <person name="Meyer T.E."/>
            <person name="Kyndt J.A."/>
        </authorList>
    </citation>
    <scope>NUCLEOTIDE SEQUENCE [LARGE SCALE GENOMIC DNA]</scope>
    <source>
        <strain evidence="11 12">DSM 11518</strain>
    </source>
</reference>
<feature type="region of interest" description="Disordered" evidence="9">
    <location>
        <begin position="483"/>
        <end position="512"/>
    </location>
</feature>
<dbReference type="InterPro" id="IPR001915">
    <property type="entry name" value="Peptidase_M48"/>
</dbReference>
<dbReference type="Proteomes" id="UP000483379">
    <property type="component" value="Unassembled WGS sequence"/>
</dbReference>
<dbReference type="AlphaFoldDB" id="A0A6M0K3L4"/>
<comment type="similarity">
    <text evidence="8">Belongs to the peptidase M48 family. BepA subfamily.</text>
</comment>
<sequence precursor="true">MMRRQTQLPRSKQILIGASALLAVLVTEAPAEPYALPDMGSPADAVMSTGAEQRLGKAFMRNVRESLPILDDPVLTDYVESLGRELLAADNNAGGDFTFFVIDQPVVNAFAGPGGYIGVYAGLILAAETESELAAVMAHEIAHVTQRHLMRSIDDQSKLSIPATALLVAAAILGAQVSADAGVAAIAGIQAATLQRKINFTRENEKEADRLGIVTLAKAGYDPYAMAGFFERLAKNSRVYENNAPEFLRTHPVNTNRVADALGRADDFGARQRPDHLRFQLARAKLRERSYKRPEQAVDHFRDTLREGRYRNAMAERYGYALALERAGKPDASQEIATELLAAKPMLLEFVALDGRLDVKQGRASRAVTNLKQAISLAPGSWPLRIAYSEALMATGKPTQALDELRTVARLRPGNAVLYEKLEEAAHRAGDRPATHLFRAEKLYAEGDLEPAIRQLEIALRQRDIPYHDAALIQARLDAWKEEARDSKRKKKDRNGDQRGIRAQANHLQPNH</sequence>
<dbReference type="EC" id="3.4.-.-" evidence="8"/>
<evidence type="ECO:0000256" key="3">
    <source>
        <dbReference type="ARBA" id="ARBA00022729"/>
    </source>
</evidence>
<keyword evidence="1 8" id="KW-0645">Protease</keyword>
<proteinExistence type="inferred from homology"/>
<evidence type="ECO:0000256" key="5">
    <source>
        <dbReference type="ARBA" id="ARBA00022801"/>
    </source>
</evidence>
<dbReference type="HAMAP" id="MF_00997">
    <property type="entry name" value="Protease_BepA"/>
    <property type="match status" value="1"/>
</dbReference>
<keyword evidence="5 8" id="KW-0378">Hydrolase</keyword>
<comment type="subcellular location">
    <subcellularLocation>
        <location evidence="8">Periplasm</location>
    </subcellularLocation>
</comment>
<comment type="cofactor">
    <cofactor evidence="8">
        <name>Zn(2+)</name>
        <dbReference type="ChEBI" id="CHEBI:29105"/>
    </cofactor>
    <text evidence="8">Binds 1 zinc ion per subunit.</text>
</comment>
<evidence type="ECO:0000313" key="12">
    <source>
        <dbReference type="Proteomes" id="UP000483379"/>
    </source>
</evidence>
<dbReference type="GO" id="GO:0008270">
    <property type="term" value="F:zinc ion binding"/>
    <property type="evidence" value="ECO:0007669"/>
    <property type="project" value="UniProtKB-UniRule"/>
</dbReference>
<dbReference type="GO" id="GO:0004222">
    <property type="term" value="F:metalloendopeptidase activity"/>
    <property type="evidence" value="ECO:0007669"/>
    <property type="project" value="InterPro"/>
</dbReference>
<evidence type="ECO:0000256" key="4">
    <source>
        <dbReference type="ARBA" id="ARBA00022764"/>
    </source>
</evidence>
<dbReference type="GO" id="GO:0051603">
    <property type="term" value="P:proteolysis involved in protein catabolic process"/>
    <property type="evidence" value="ECO:0007669"/>
    <property type="project" value="TreeGrafter"/>
</dbReference>
<dbReference type="Pfam" id="PF14559">
    <property type="entry name" value="TPR_19"/>
    <property type="match status" value="1"/>
</dbReference>
<dbReference type="PANTHER" id="PTHR22726">
    <property type="entry name" value="METALLOENDOPEPTIDASE OMA1"/>
    <property type="match status" value="1"/>
</dbReference>
<comment type="caution">
    <text evidence="11">The sequence shown here is derived from an EMBL/GenBank/DDBJ whole genome shotgun (WGS) entry which is preliminary data.</text>
</comment>
<dbReference type="Gene3D" id="1.25.40.10">
    <property type="entry name" value="Tetratricopeptide repeat domain"/>
    <property type="match status" value="1"/>
</dbReference>
<feature type="domain" description="Peptidase M48" evidence="10">
    <location>
        <begin position="77"/>
        <end position="263"/>
    </location>
</feature>
<feature type="binding site" evidence="8">
    <location>
        <position position="139"/>
    </location>
    <ligand>
        <name>Zn(2+)</name>
        <dbReference type="ChEBI" id="CHEBI:29105"/>
        <note>catalytic</note>
    </ligand>
</feature>
<dbReference type="Gene3D" id="3.30.2010.10">
    <property type="entry name" value="Metalloproteases ('zincins'), catalytic domain"/>
    <property type="match status" value="1"/>
</dbReference>
<dbReference type="Pfam" id="PF01435">
    <property type="entry name" value="Peptidase_M48"/>
    <property type="match status" value="1"/>
</dbReference>
<evidence type="ECO:0000256" key="6">
    <source>
        <dbReference type="ARBA" id="ARBA00022833"/>
    </source>
</evidence>
<dbReference type="GO" id="GO:0016020">
    <property type="term" value="C:membrane"/>
    <property type="evidence" value="ECO:0007669"/>
    <property type="project" value="InterPro"/>
</dbReference>
<organism evidence="11 12">
    <name type="scientific">Thiorhodococcus minor</name>
    <dbReference type="NCBI Taxonomy" id="57489"/>
    <lineage>
        <taxon>Bacteria</taxon>
        <taxon>Pseudomonadati</taxon>
        <taxon>Pseudomonadota</taxon>
        <taxon>Gammaproteobacteria</taxon>
        <taxon>Chromatiales</taxon>
        <taxon>Chromatiaceae</taxon>
        <taxon>Thiorhodococcus</taxon>
    </lineage>
</organism>
<evidence type="ECO:0000256" key="2">
    <source>
        <dbReference type="ARBA" id="ARBA00022723"/>
    </source>
</evidence>
<comment type="function">
    <text evidence="8">Functions as both a chaperone and a metalloprotease. Maintains the integrity of the outer membrane by promoting either the assembly or the elimination of outer membrane proteins, depending on their folding state.</text>
</comment>
<evidence type="ECO:0000313" key="11">
    <source>
        <dbReference type="EMBL" id="NEV63207.1"/>
    </source>
</evidence>
<keyword evidence="12" id="KW-1185">Reference proteome</keyword>
<dbReference type="InterPro" id="IPR030873">
    <property type="entry name" value="Protease_BepA"/>
</dbReference>
<name>A0A6M0K3L4_9GAMM</name>
<dbReference type="InterPro" id="IPR011990">
    <property type="entry name" value="TPR-like_helical_dom_sf"/>
</dbReference>
<protein>
    <recommendedName>
        <fullName evidence="8">Putative beta-barrel assembly-enhancing protease</fullName>
        <ecNumber evidence="8">3.4.-.-</ecNumber>
    </recommendedName>
</protein>
<dbReference type="PANTHER" id="PTHR22726:SF1">
    <property type="entry name" value="METALLOENDOPEPTIDASE OMA1, MITOCHONDRIAL"/>
    <property type="match status" value="1"/>
</dbReference>
<gene>
    <name evidence="11" type="ORF">G3446_15155</name>
</gene>
<accession>A0A6M0K3L4</accession>
<dbReference type="InterPro" id="IPR051156">
    <property type="entry name" value="Mito/Outer_Membr_Metalloprot"/>
</dbReference>